<reference evidence="2" key="1">
    <citation type="journal article" date="2020" name="Ecol. Evol.">
        <title>Genome structure and content of the rice root-knot nematode (Meloidogyne graminicola).</title>
        <authorList>
            <person name="Phan N.T."/>
            <person name="Danchin E.G.J."/>
            <person name="Klopp C."/>
            <person name="Perfus-Barbeoch L."/>
            <person name="Kozlowski D.K."/>
            <person name="Koutsovoulos G.D."/>
            <person name="Lopez-Roques C."/>
            <person name="Bouchez O."/>
            <person name="Zahm M."/>
            <person name="Besnard G."/>
            <person name="Bellafiore S."/>
        </authorList>
    </citation>
    <scope>NUCLEOTIDE SEQUENCE</scope>
    <source>
        <strain evidence="2">VN-18</strain>
    </source>
</reference>
<keyword evidence="3" id="KW-1185">Reference proteome</keyword>
<protein>
    <submittedName>
        <fullName evidence="2">Uncharacterized protein</fullName>
    </submittedName>
</protein>
<evidence type="ECO:0000313" key="2">
    <source>
        <dbReference type="EMBL" id="KAF7623594.1"/>
    </source>
</evidence>
<organism evidence="2 3">
    <name type="scientific">Meloidogyne graminicola</name>
    <dbReference type="NCBI Taxonomy" id="189291"/>
    <lineage>
        <taxon>Eukaryota</taxon>
        <taxon>Metazoa</taxon>
        <taxon>Ecdysozoa</taxon>
        <taxon>Nematoda</taxon>
        <taxon>Chromadorea</taxon>
        <taxon>Rhabditida</taxon>
        <taxon>Tylenchina</taxon>
        <taxon>Tylenchomorpha</taxon>
        <taxon>Tylenchoidea</taxon>
        <taxon>Meloidogynidae</taxon>
        <taxon>Meloidogyninae</taxon>
        <taxon>Meloidogyne</taxon>
    </lineage>
</organism>
<comment type="caution">
    <text evidence="2">The sequence shown here is derived from an EMBL/GenBank/DDBJ whole genome shotgun (WGS) entry which is preliminary data.</text>
</comment>
<dbReference type="EMBL" id="JABEBT010000222">
    <property type="protein sequence ID" value="KAF7623594.1"/>
    <property type="molecule type" value="Genomic_DNA"/>
</dbReference>
<evidence type="ECO:0000313" key="3">
    <source>
        <dbReference type="Proteomes" id="UP000605970"/>
    </source>
</evidence>
<sequence>MGFILREKLKGYLINLKSIKFECNNPLYSVNNILNIYEIDISTDKKDVYCIRNQNKIKFNESQIKEIKEKQNTLEDEFKDGKKLKKQCLNLTKELLFNNYCNIFVTFCPDYLSFEIVEEKPFSFMDGQQNIFTEECKIDENEQKFREKLISEKYKKEMMKTLYHPEGLPKSEEENGFEDKIVERMFKTDRKESENLNKKCKIIEPKKEIQEYEGTLIDEKFFKQKLMLKQENFGSGNSTFTSKNNLLQLNKSNLFF</sequence>
<proteinExistence type="predicted"/>
<gene>
    <name evidence="1" type="ORF">Mgra_00010109</name>
    <name evidence="2" type="ORF">Mgra_00010112</name>
</gene>
<evidence type="ECO:0000313" key="1">
    <source>
        <dbReference type="EMBL" id="KAF7623591.1"/>
    </source>
</evidence>
<accession>A0A8S9Z8F1</accession>
<dbReference type="AlphaFoldDB" id="A0A8S9Z8F1"/>
<dbReference type="Proteomes" id="UP000605970">
    <property type="component" value="Unassembled WGS sequence"/>
</dbReference>
<name>A0A8S9Z8F1_9BILA</name>
<dbReference type="EMBL" id="JABEBT010000222">
    <property type="protein sequence ID" value="KAF7623591.1"/>
    <property type="molecule type" value="Genomic_DNA"/>
</dbReference>